<accession>A0AAN5CBT6</accession>
<evidence type="ECO:0000256" key="6">
    <source>
        <dbReference type="RuleBase" id="RU369084"/>
    </source>
</evidence>
<feature type="transmembrane region" description="Helical" evidence="6">
    <location>
        <begin position="47"/>
        <end position="66"/>
    </location>
</feature>
<keyword evidence="6" id="KW-0256">Endoplasmic reticulum</keyword>
<dbReference type="InterPro" id="IPR018967">
    <property type="entry name" value="FeS-contain_CDGSH-typ"/>
</dbReference>
<evidence type="ECO:0000313" key="8">
    <source>
        <dbReference type="EMBL" id="GMR38615.1"/>
    </source>
</evidence>
<keyword evidence="6" id="KW-0472">Membrane</keyword>
<proteinExistence type="inferred from homology"/>
<keyword evidence="2 6" id="KW-0001">2Fe-2S</keyword>
<sequence length="138" mass="14385">MASAGLFEAALDHAHARGVLCGGIFQTSTIAVCPNSGVSASGCHSKLIVGGLALVGIGAAIGYFACKKASCCSSRVNTKIKLGEPKVADTVDLEDIGDKKAFCRCWKSEKFPYCDGSHGKHNKETGDNLGPLIVKKKE</sequence>
<dbReference type="GO" id="GO:0005741">
    <property type="term" value="C:mitochondrial outer membrane"/>
    <property type="evidence" value="ECO:0007669"/>
    <property type="project" value="TreeGrafter"/>
</dbReference>
<dbReference type="Proteomes" id="UP001328107">
    <property type="component" value="Unassembled WGS sequence"/>
</dbReference>
<gene>
    <name evidence="8" type="ORF">PMAYCL1PPCAC_08810</name>
</gene>
<dbReference type="FunFam" id="3.40.5.90:FF:000001">
    <property type="entry name" value="CDGSH iron-sulfur domain-containing protein 1"/>
    <property type="match status" value="1"/>
</dbReference>
<name>A0AAN5CBT6_9BILA</name>
<feature type="domain" description="Iron-binding zinc finger CDGSH type" evidence="7">
    <location>
        <begin position="86"/>
        <end position="124"/>
    </location>
</feature>
<dbReference type="GO" id="GO:0010506">
    <property type="term" value="P:regulation of autophagy"/>
    <property type="evidence" value="ECO:0007669"/>
    <property type="project" value="UniProtKB-UniRule"/>
</dbReference>
<keyword evidence="5 6" id="KW-0411">Iron-sulfur</keyword>
<dbReference type="EMBL" id="BTRK01000002">
    <property type="protein sequence ID" value="GMR38615.1"/>
    <property type="molecule type" value="Genomic_DNA"/>
</dbReference>
<dbReference type="InterPro" id="IPR042216">
    <property type="entry name" value="MitoNEET_CISD"/>
</dbReference>
<protein>
    <recommendedName>
        <fullName evidence="6">CDGSH iron-sulfur domain-containing protein 2 homologue</fullName>
    </recommendedName>
</protein>
<comment type="subcellular location">
    <subcellularLocation>
        <location evidence="6">Endoplasmic reticulum membrane</location>
        <topology evidence="6">Single-pass membrane protein</topology>
    </subcellularLocation>
</comment>
<evidence type="ECO:0000256" key="2">
    <source>
        <dbReference type="ARBA" id="ARBA00022714"/>
    </source>
</evidence>
<dbReference type="Pfam" id="PF09360">
    <property type="entry name" value="zf-CDGSH"/>
    <property type="match status" value="1"/>
</dbReference>
<dbReference type="GO" id="GO:0051537">
    <property type="term" value="F:2 iron, 2 sulfur cluster binding"/>
    <property type="evidence" value="ECO:0007669"/>
    <property type="project" value="UniProtKB-UniRule"/>
</dbReference>
<organism evidence="8 9">
    <name type="scientific">Pristionchus mayeri</name>
    <dbReference type="NCBI Taxonomy" id="1317129"/>
    <lineage>
        <taxon>Eukaryota</taxon>
        <taxon>Metazoa</taxon>
        <taxon>Ecdysozoa</taxon>
        <taxon>Nematoda</taxon>
        <taxon>Chromadorea</taxon>
        <taxon>Rhabditida</taxon>
        <taxon>Rhabditina</taxon>
        <taxon>Diplogasteromorpha</taxon>
        <taxon>Diplogasteroidea</taxon>
        <taxon>Neodiplogasteridae</taxon>
        <taxon>Pristionchus</taxon>
    </lineage>
</organism>
<reference evidence="9" key="1">
    <citation type="submission" date="2022-10" db="EMBL/GenBank/DDBJ databases">
        <title>Genome assembly of Pristionchus species.</title>
        <authorList>
            <person name="Yoshida K."/>
            <person name="Sommer R.J."/>
        </authorList>
    </citation>
    <scope>NUCLEOTIDE SEQUENCE [LARGE SCALE GENOMIC DNA]</scope>
    <source>
        <strain evidence="9">RS5460</strain>
    </source>
</reference>
<evidence type="ECO:0000256" key="4">
    <source>
        <dbReference type="ARBA" id="ARBA00023004"/>
    </source>
</evidence>
<dbReference type="PANTHER" id="PTHR13680">
    <property type="entry name" value="CDGSH IRON-SULFUR DOMAIN-CONTAINING PROTEIN 1"/>
    <property type="match status" value="1"/>
</dbReference>
<keyword evidence="9" id="KW-1185">Reference proteome</keyword>
<keyword evidence="3 6" id="KW-0479">Metal-binding</keyword>
<evidence type="ECO:0000256" key="1">
    <source>
        <dbReference type="ARBA" id="ARBA00008624"/>
    </source>
</evidence>
<comment type="caution">
    <text evidence="8">The sequence shown here is derived from an EMBL/GenBank/DDBJ whole genome shotgun (WGS) entry which is preliminary data.</text>
</comment>
<keyword evidence="6" id="KW-1133">Transmembrane helix</keyword>
<dbReference type="GO" id="GO:0046872">
    <property type="term" value="F:metal ion binding"/>
    <property type="evidence" value="ECO:0007669"/>
    <property type="project" value="UniProtKB-UniRule"/>
</dbReference>
<dbReference type="AlphaFoldDB" id="A0AAN5CBT6"/>
<evidence type="ECO:0000256" key="5">
    <source>
        <dbReference type="ARBA" id="ARBA00023014"/>
    </source>
</evidence>
<dbReference type="GO" id="GO:0005789">
    <property type="term" value="C:endoplasmic reticulum membrane"/>
    <property type="evidence" value="ECO:0007669"/>
    <property type="project" value="UniProtKB-SubCell"/>
</dbReference>
<dbReference type="SMART" id="SM00704">
    <property type="entry name" value="ZnF_CDGSH"/>
    <property type="match status" value="1"/>
</dbReference>
<comment type="cofactor">
    <cofactor evidence="6">
        <name>[2Fe-2S] cluster</name>
        <dbReference type="ChEBI" id="CHEBI:190135"/>
    </cofactor>
    <text evidence="6">Binds 1 [2Fe-2S] cluster.</text>
</comment>
<evidence type="ECO:0000259" key="7">
    <source>
        <dbReference type="SMART" id="SM00704"/>
    </source>
</evidence>
<evidence type="ECO:0000313" key="9">
    <source>
        <dbReference type="Proteomes" id="UP001328107"/>
    </source>
</evidence>
<keyword evidence="6" id="KW-0812">Transmembrane</keyword>
<evidence type="ECO:0000256" key="3">
    <source>
        <dbReference type="ARBA" id="ARBA00022723"/>
    </source>
</evidence>
<dbReference type="Gene3D" id="3.40.5.90">
    <property type="entry name" value="CDGSH iron-sulfur domain, mitoNEET-type"/>
    <property type="match status" value="1"/>
</dbReference>
<dbReference type="InterPro" id="IPR045131">
    <property type="entry name" value="CISD1/2"/>
</dbReference>
<dbReference type="PANTHER" id="PTHR13680:SF5">
    <property type="entry name" value="CDGSH IRON-SULFUR DOMAIN-CONTAINING PROTEIN 1"/>
    <property type="match status" value="1"/>
</dbReference>
<comment type="similarity">
    <text evidence="1 6">Belongs to the CISD protein family. CISD2 subfamily.</text>
</comment>
<keyword evidence="4 6" id="KW-0408">Iron</keyword>